<accession>A0A3N1LIJ6</accession>
<dbReference type="SUPFAM" id="SSF51735">
    <property type="entry name" value="NAD(P)-binding Rossmann-fold domains"/>
    <property type="match status" value="1"/>
</dbReference>
<dbReference type="SUPFAM" id="SSF48179">
    <property type="entry name" value="6-phosphogluconate dehydrogenase C-terminal domain-like"/>
    <property type="match status" value="1"/>
</dbReference>
<dbReference type="EMBL" id="RJKX01000014">
    <property type="protein sequence ID" value="ROP91357.1"/>
    <property type="molecule type" value="Genomic_DNA"/>
</dbReference>
<dbReference type="PANTHER" id="PTHR21708:SF45">
    <property type="entry name" value="2-DEHYDROPANTOATE 2-REDUCTASE"/>
    <property type="match status" value="1"/>
</dbReference>
<sequence length="326" mass="34615">MKICIFGAGAIGGYVAAELALSGQDVTVIARGPHLAAIRERGLTLQIGGQTKVARVAATADPAEAGPQDSVIVTLKAHSLPPVAHQLTPLFGPETSVVTAMNGVPWWYFERQPGPFAGHRIVSVDPEGKLAAAIAPERVIGCVVYPACEVVEPGVVRHVEGNRFQLGEIDGQRTPRIEALSQAMNAAGLKAPIRPRIRDDIWLKLWGNAGFNPISALTHGTLEEIAGDAATRPTVRLLMVEVEAVARALGAKLAVDVDTRIQWARDVGAHKTSMLQDLERGRPMEIDALVTAVQELARLVGVATPTLDVVLGLVQQRAQTASRAAH</sequence>
<dbReference type="InterPro" id="IPR036291">
    <property type="entry name" value="NAD(P)-bd_dom_sf"/>
</dbReference>
<evidence type="ECO:0000256" key="6">
    <source>
        <dbReference type="ARBA" id="ARBA00022655"/>
    </source>
</evidence>
<evidence type="ECO:0000256" key="9">
    <source>
        <dbReference type="ARBA" id="ARBA00032024"/>
    </source>
</evidence>
<comment type="similarity">
    <text evidence="3">Belongs to the ketopantoate reductase family.</text>
</comment>
<gene>
    <name evidence="13" type="ORF">EDC65_3224</name>
</gene>
<dbReference type="InterPro" id="IPR013332">
    <property type="entry name" value="KPR_N"/>
</dbReference>
<evidence type="ECO:0000259" key="12">
    <source>
        <dbReference type="Pfam" id="PF08546"/>
    </source>
</evidence>
<feature type="domain" description="Ketopantoate reductase C-terminal" evidence="12">
    <location>
        <begin position="197"/>
        <end position="317"/>
    </location>
</feature>
<comment type="function">
    <text evidence="1">Catalyzes the NADPH-dependent reduction of ketopantoate into pantoic acid.</text>
</comment>
<keyword evidence="7" id="KW-0521">NADP</keyword>
<evidence type="ECO:0000256" key="7">
    <source>
        <dbReference type="ARBA" id="ARBA00022857"/>
    </source>
</evidence>
<evidence type="ECO:0000256" key="5">
    <source>
        <dbReference type="ARBA" id="ARBA00019465"/>
    </source>
</evidence>
<dbReference type="EC" id="1.1.1.169" evidence="4"/>
<organism evidence="13 14">
    <name type="scientific">Stella humosa</name>
    <dbReference type="NCBI Taxonomy" id="94"/>
    <lineage>
        <taxon>Bacteria</taxon>
        <taxon>Pseudomonadati</taxon>
        <taxon>Pseudomonadota</taxon>
        <taxon>Alphaproteobacteria</taxon>
        <taxon>Rhodospirillales</taxon>
        <taxon>Stellaceae</taxon>
        <taxon>Stella</taxon>
    </lineage>
</organism>
<dbReference type="Gene3D" id="3.40.50.720">
    <property type="entry name" value="NAD(P)-binding Rossmann-like Domain"/>
    <property type="match status" value="1"/>
</dbReference>
<keyword evidence="14" id="KW-1185">Reference proteome</keyword>
<dbReference type="PANTHER" id="PTHR21708">
    <property type="entry name" value="PROBABLE 2-DEHYDROPANTOATE 2-REDUCTASE"/>
    <property type="match status" value="1"/>
</dbReference>
<dbReference type="FunFam" id="1.10.1040.10:FF:000017">
    <property type="entry name" value="2-dehydropantoate 2-reductase"/>
    <property type="match status" value="1"/>
</dbReference>
<reference evidence="13 14" key="1">
    <citation type="submission" date="2018-11" db="EMBL/GenBank/DDBJ databases">
        <title>Genomic Encyclopedia of Type Strains, Phase IV (KMG-IV): sequencing the most valuable type-strain genomes for metagenomic binning, comparative biology and taxonomic classification.</title>
        <authorList>
            <person name="Goeker M."/>
        </authorList>
    </citation>
    <scope>NUCLEOTIDE SEQUENCE [LARGE SCALE GENOMIC DNA]</scope>
    <source>
        <strain evidence="13 14">DSM 5900</strain>
    </source>
</reference>
<evidence type="ECO:0000256" key="1">
    <source>
        <dbReference type="ARBA" id="ARBA00002919"/>
    </source>
</evidence>
<dbReference type="GO" id="GO:0015940">
    <property type="term" value="P:pantothenate biosynthetic process"/>
    <property type="evidence" value="ECO:0007669"/>
    <property type="project" value="UniProtKB-UniPathway"/>
</dbReference>
<dbReference type="NCBIfam" id="NF005089">
    <property type="entry name" value="PRK06522.1-4"/>
    <property type="match status" value="1"/>
</dbReference>
<dbReference type="UniPathway" id="UPA00028">
    <property type="reaction ID" value="UER00004"/>
</dbReference>
<evidence type="ECO:0000313" key="14">
    <source>
        <dbReference type="Proteomes" id="UP000278222"/>
    </source>
</evidence>
<dbReference type="OrthoDB" id="247668at2"/>
<keyword evidence="6" id="KW-0566">Pantothenate biosynthesis</keyword>
<evidence type="ECO:0000256" key="8">
    <source>
        <dbReference type="ARBA" id="ARBA00023002"/>
    </source>
</evidence>
<dbReference type="Gene3D" id="1.10.1040.10">
    <property type="entry name" value="N-(1-d-carboxylethyl)-l-norvaline Dehydrogenase, domain 2"/>
    <property type="match status" value="1"/>
</dbReference>
<comment type="pathway">
    <text evidence="2">Cofactor biosynthesis; (R)-pantothenate biosynthesis; (R)-pantoate from 3-methyl-2-oxobutanoate: step 2/2.</text>
</comment>
<evidence type="ECO:0000256" key="3">
    <source>
        <dbReference type="ARBA" id="ARBA00007870"/>
    </source>
</evidence>
<dbReference type="Pfam" id="PF08546">
    <property type="entry name" value="ApbA_C"/>
    <property type="match status" value="1"/>
</dbReference>
<dbReference type="AlphaFoldDB" id="A0A3N1LIJ6"/>
<evidence type="ECO:0000259" key="11">
    <source>
        <dbReference type="Pfam" id="PF02558"/>
    </source>
</evidence>
<evidence type="ECO:0000256" key="2">
    <source>
        <dbReference type="ARBA" id="ARBA00004994"/>
    </source>
</evidence>
<dbReference type="InterPro" id="IPR008927">
    <property type="entry name" value="6-PGluconate_DH-like_C_sf"/>
</dbReference>
<comment type="caution">
    <text evidence="13">The sequence shown here is derived from an EMBL/GenBank/DDBJ whole genome shotgun (WGS) entry which is preliminary data.</text>
</comment>
<name>A0A3N1LIJ6_9PROT</name>
<comment type="catalytic activity">
    <reaction evidence="10">
        <text>(R)-pantoate + NADP(+) = 2-dehydropantoate + NADPH + H(+)</text>
        <dbReference type="Rhea" id="RHEA:16233"/>
        <dbReference type="ChEBI" id="CHEBI:11561"/>
        <dbReference type="ChEBI" id="CHEBI:15378"/>
        <dbReference type="ChEBI" id="CHEBI:15980"/>
        <dbReference type="ChEBI" id="CHEBI:57783"/>
        <dbReference type="ChEBI" id="CHEBI:58349"/>
        <dbReference type="EC" id="1.1.1.169"/>
    </reaction>
</comment>
<feature type="domain" description="Ketopantoate reductase N-terminal" evidence="11">
    <location>
        <begin position="3"/>
        <end position="170"/>
    </location>
</feature>
<evidence type="ECO:0000256" key="4">
    <source>
        <dbReference type="ARBA" id="ARBA00013014"/>
    </source>
</evidence>
<dbReference type="Proteomes" id="UP000278222">
    <property type="component" value="Unassembled WGS sequence"/>
</dbReference>
<keyword evidence="8" id="KW-0560">Oxidoreductase</keyword>
<dbReference type="GO" id="GO:0008677">
    <property type="term" value="F:2-dehydropantoate 2-reductase activity"/>
    <property type="evidence" value="ECO:0007669"/>
    <property type="project" value="UniProtKB-EC"/>
</dbReference>
<evidence type="ECO:0000313" key="13">
    <source>
        <dbReference type="EMBL" id="ROP91357.1"/>
    </source>
</evidence>
<dbReference type="InterPro" id="IPR013328">
    <property type="entry name" value="6PGD_dom2"/>
</dbReference>
<proteinExistence type="inferred from homology"/>
<dbReference type="InterPro" id="IPR051402">
    <property type="entry name" value="KPR-Related"/>
</dbReference>
<dbReference type="FunFam" id="3.40.50.720:FF:000307">
    <property type="entry name" value="2-dehydropantoate 2-reductase"/>
    <property type="match status" value="1"/>
</dbReference>
<protein>
    <recommendedName>
        <fullName evidence="5">2-dehydropantoate 2-reductase</fullName>
        <ecNumber evidence="4">1.1.1.169</ecNumber>
    </recommendedName>
    <alternativeName>
        <fullName evidence="9">Ketopantoate reductase</fullName>
    </alternativeName>
</protein>
<dbReference type="Pfam" id="PF02558">
    <property type="entry name" value="ApbA"/>
    <property type="match status" value="1"/>
</dbReference>
<evidence type="ECO:0000256" key="10">
    <source>
        <dbReference type="ARBA" id="ARBA00048793"/>
    </source>
</evidence>
<dbReference type="RefSeq" id="WP_123691168.1">
    <property type="nucleotide sequence ID" value="NZ_AP019700.1"/>
</dbReference>
<dbReference type="InterPro" id="IPR013752">
    <property type="entry name" value="KPA_reductase"/>
</dbReference>
<dbReference type="GO" id="GO:0005737">
    <property type="term" value="C:cytoplasm"/>
    <property type="evidence" value="ECO:0007669"/>
    <property type="project" value="TreeGrafter"/>
</dbReference>